<feature type="transmembrane region" description="Helical" evidence="6">
    <location>
        <begin position="279"/>
        <end position="298"/>
    </location>
</feature>
<feature type="domain" description="Major facilitator superfamily (MFS) profile" evidence="7">
    <location>
        <begin position="1"/>
        <end position="392"/>
    </location>
</feature>
<keyword evidence="4 6" id="KW-0472">Membrane</keyword>
<feature type="transmembrane region" description="Helical" evidence="6">
    <location>
        <begin position="247"/>
        <end position="267"/>
    </location>
</feature>
<feature type="transmembrane region" description="Helical" evidence="6">
    <location>
        <begin position="67"/>
        <end position="84"/>
    </location>
</feature>
<feature type="transmembrane region" description="Helical" evidence="6">
    <location>
        <begin position="304"/>
        <end position="328"/>
    </location>
</feature>
<evidence type="ECO:0000256" key="1">
    <source>
        <dbReference type="ARBA" id="ARBA00004651"/>
    </source>
</evidence>
<comment type="subcellular location">
    <subcellularLocation>
        <location evidence="1">Cell membrane</location>
        <topology evidence="1">Multi-pass membrane protein</topology>
    </subcellularLocation>
</comment>
<dbReference type="InterPro" id="IPR052524">
    <property type="entry name" value="MFS_Cyanate_Porter"/>
</dbReference>
<dbReference type="PANTHER" id="PTHR23523">
    <property type="match status" value="1"/>
</dbReference>
<keyword evidence="3 6" id="KW-1133">Transmembrane helix</keyword>
<evidence type="ECO:0000256" key="6">
    <source>
        <dbReference type="SAM" id="Phobius"/>
    </source>
</evidence>
<evidence type="ECO:0000256" key="3">
    <source>
        <dbReference type="ARBA" id="ARBA00022989"/>
    </source>
</evidence>
<organism evidence="8 9">
    <name type="scientific">Candidatus Ruania gallistercoris</name>
    <dbReference type="NCBI Taxonomy" id="2838746"/>
    <lineage>
        <taxon>Bacteria</taxon>
        <taxon>Bacillati</taxon>
        <taxon>Actinomycetota</taxon>
        <taxon>Actinomycetes</taxon>
        <taxon>Micrococcales</taxon>
        <taxon>Ruaniaceae</taxon>
        <taxon>Ruania</taxon>
    </lineage>
</organism>
<dbReference type="EMBL" id="DXBY01000125">
    <property type="protein sequence ID" value="HIZ35555.1"/>
    <property type="molecule type" value="Genomic_DNA"/>
</dbReference>
<comment type="caution">
    <text evidence="8">The sequence shown here is derived from an EMBL/GenBank/DDBJ whole genome shotgun (WGS) entry which is preliminary data.</text>
</comment>
<keyword evidence="2 6" id="KW-0812">Transmembrane</keyword>
<dbReference type="GO" id="GO:0005886">
    <property type="term" value="C:plasma membrane"/>
    <property type="evidence" value="ECO:0007669"/>
    <property type="project" value="UniProtKB-SubCell"/>
</dbReference>
<dbReference type="PANTHER" id="PTHR23523:SF2">
    <property type="entry name" value="2-NITROIMIDAZOLE TRANSPORTER"/>
    <property type="match status" value="1"/>
</dbReference>
<gene>
    <name evidence="8" type="ORF">H9815_07235</name>
</gene>
<name>A0A9D2J3G0_9MICO</name>
<dbReference type="Proteomes" id="UP000824037">
    <property type="component" value="Unassembled WGS sequence"/>
</dbReference>
<evidence type="ECO:0000313" key="8">
    <source>
        <dbReference type="EMBL" id="HIZ35555.1"/>
    </source>
</evidence>
<reference evidence="8" key="1">
    <citation type="journal article" date="2021" name="PeerJ">
        <title>Extensive microbial diversity within the chicken gut microbiome revealed by metagenomics and culture.</title>
        <authorList>
            <person name="Gilroy R."/>
            <person name="Ravi A."/>
            <person name="Getino M."/>
            <person name="Pursley I."/>
            <person name="Horton D.L."/>
            <person name="Alikhan N.F."/>
            <person name="Baker D."/>
            <person name="Gharbi K."/>
            <person name="Hall N."/>
            <person name="Watson M."/>
            <person name="Adriaenssens E.M."/>
            <person name="Foster-Nyarko E."/>
            <person name="Jarju S."/>
            <person name="Secka A."/>
            <person name="Antonio M."/>
            <person name="Oren A."/>
            <person name="Chaudhuri R.R."/>
            <person name="La Ragione R."/>
            <person name="Hildebrand F."/>
            <person name="Pallen M.J."/>
        </authorList>
    </citation>
    <scope>NUCLEOTIDE SEQUENCE</scope>
    <source>
        <strain evidence="8">ChiGjej4B4-7305</strain>
    </source>
</reference>
<dbReference type="Pfam" id="PF07690">
    <property type="entry name" value="MFS_1"/>
    <property type="match status" value="1"/>
</dbReference>
<dbReference type="GO" id="GO:0022857">
    <property type="term" value="F:transmembrane transporter activity"/>
    <property type="evidence" value="ECO:0007669"/>
    <property type="project" value="InterPro"/>
</dbReference>
<feature type="transmembrane region" description="Helical" evidence="6">
    <location>
        <begin position="157"/>
        <end position="174"/>
    </location>
</feature>
<feature type="transmembrane region" description="Helical" evidence="6">
    <location>
        <begin position="124"/>
        <end position="145"/>
    </location>
</feature>
<evidence type="ECO:0000259" key="7">
    <source>
        <dbReference type="PROSITE" id="PS50850"/>
    </source>
</evidence>
<feature type="transmembrane region" description="Helical" evidence="6">
    <location>
        <begin position="366"/>
        <end position="387"/>
    </location>
</feature>
<feature type="transmembrane region" description="Helical" evidence="6">
    <location>
        <begin position="340"/>
        <end position="360"/>
    </location>
</feature>
<dbReference type="PROSITE" id="PS50850">
    <property type="entry name" value="MFS"/>
    <property type="match status" value="1"/>
</dbReference>
<sequence>MLASLLLLTLTLRVPTTAVGPVLPAIAADTRLTPTLLSLLTTGPLLCFVLVAPIVPTLQRRLGLNRLIALALLGSAAGAVLRSLPGTVMLAGGTLVLGMFVAIASVLAPAVVRELGAGKPAFLTALYTAGLSLGPAMAAGLTVPIGAALGSPWRGPLAVWALVPLLGLICWLAAHRRSESSPTGRRRNAATGPETGGGLDTATGLGTVLRDGQAWLITTYLALTSLAFYTTTTWLPSVLAAGGASSTAAGAITAVTSIVAIPASFLVPVLSQRPTGARALRIASPVPVALGLGLLAVAPELDLLAALLLGLGQGASVGVAYTLIVSFARSTPHAAAVSSMSQTVGVTLAGIGPVGFGALQEGTGGWQIPLAVFATIALGQCLVGLALQLRGRDAVRPS</sequence>
<feature type="region of interest" description="Disordered" evidence="5">
    <location>
        <begin position="181"/>
        <end position="201"/>
    </location>
</feature>
<dbReference type="AlphaFoldDB" id="A0A9D2J3G0"/>
<dbReference type="Gene3D" id="1.20.1250.20">
    <property type="entry name" value="MFS general substrate transporter like domains"/>
    <property type="match status" value="2"/>
</dbReference>
<accession>A0A9D2J3G0</accession>
<feature type="transmembrane region" description="Helical" evidence="6">
    <location>
        <begin position="214"/>
        <end position="235"/>
    </location>
</feature>
<dbReference type="InterPro" id="IPR036259">
    <property type="entry name" value="MFS_trans_sf"/>
</dbReference>
<dbReference type="InterPro" id="IPR011701">
    <property type="entry name" value="MFS"/>
</dbReference>
<dbReference type="SUPFAM" id="SSF103473">
    <property type="entry name" value="MFS general substrate transporter"/>
    <property type="match status" value="1"/>
</dbReference>
<proteinExistence type="predicted"/>
<evidence type="ECO:0000256" key="4">
    <source>
        <dbReference type="ARBA" id="ARBA00023136"/>
    </source>
</evidence>
<reference evidence="8" key="2">
    <citation type="submission" date="2021-04" db="EMBL/GenBank/DDBJ databases">
        <authorList>
            <person name="Gilroy R."/>
        </authorList>
    </citation>
    <scope>NUCLEOTIDE SEQUENCE</scope>
    <source>
        <strain evidence="8">ChiGjej4B4-7305</strain>
    </source>
</reference>
<evidence type="ECO:0000256" key="5">
    <source>
        <dbReference type="SAM" id="MobiDB-lite"/>
    </source>
</evidence>
<protein>
    <submittedName>
        <fullName evidence="8">MFS transporter</fullName>
    </submittedName>
</protein>
<feature type="transmembrane region" description="Helical" evidence="6">
    <location>
        <begin position="34"/>
        <end position="55"/>
    </location>
</feature>
<evidence type="ECO:0000256" key="2">
    <source>
        <dbReference type="ARBA" id="ARBA00022692"/>
    </source>
</evidence>
<dbReference type="InterPro" id="IPR020846">
    <property type="entry name" value="MFS_dom"/>
</dbReference>
<evidence type="ECO:0000313" key="9">
    <source>
        <dbReference type="Proteomes" id="UP000824037"/>
    </source>
</evidence>
<feature type="transmembrane region" description="Helical" evidence="6">
    <location>
        <begin position="90"/>
        <end position="112"/>
    </location>
</feature>